<reference evidence="1" key="1">
    <citation type="submission" date="2023-07" db="EMBL/GenBank/DDBJ databases">
        <title>Black Yeasts Isolated from many extreme environments.</title>
        <authorList>
            <person name="Coleine C."/>
            <person name="Stajich J.E."/>
            <person name="Selbmann L."/>
        </authorList>
    </citation>
    <scope>NUCLEOTIDE SEQUENCE</scope>
    <source>
        <strain evidence="1">CCFEE 5714</strain>
    </source>
</reference>
<name>A0ACC3NEX2_9PEZI</name>
<evidence type="ECO:0000313" key="2">
    <source>
        <dbReference type="Proteomes" id="UP001281147"/>
    </source>
</evidence>
<proteinExistence type="predicted"/>
<organism evidence="1 2">
    <name type="scientific">Vermiconidia calcicola</name>
    <dbReference type="NCBI Taxonomy" id="1690605"/>
    <lineage>
        <taxon>Eukaryota</taxon>
        <taxon>Fungi</taxon>
        <taxon>Dikarya</taxon>
        <taxon>Ascomycota</taxon>
        <taxon>Pezizomycotina</taxon>
        <taxon>Dothideomycetes</taxon>
        <taxon>Dothideomycetidae</taxon>
        <taxon>Mycosphaerellales</taxon>
        <taxon>Extremaceae</taxon>
        <taxon>Vermiconidia</taxon>
    </lineage>
</organism>
<accession>A0ACC3NEX2</accession>
<dbReference type="Proteomes" id="UP001281147">
    <property type="component" value="Unassembled WGS sequence"/>
</dbReference>
<gene>
    <name evidence="1" type="ORF">LTR37_007263</name>
</gene>
<dbReference type="EMBL" id="JAUTXU010000050">
    <property type="protein sequence ID" value="KAK3715296.1"/>
    <property type="molecule type" value="Genomic_DNA"/>
</dbReference>
<comment type="caution">
    <text evidence="1">The sequence shown here is derived from an EMBL/GenBank/DDBJ whole genome shotgun (WGS) entry which is preliminary data.</text>
</comment>
<keyword evidence="2" id="KW-1185">Reference proteome</keyword>
<protein>
    <submittedName>
        <fullName evidence="1">Uncharacterized protein</fullName>
    </submittedName>
</protein>
<evidence type="ECO:0000313" key="1">
    <source>
        <dbReference type="EMBL" id="KAK3715296.1"/>
    </source>
</evidence>
<sequence length="522" mass="58470">MGRQQHLERLALGRSPFEDLAEVTEQSGADSATSPVLQAQAGQHSEQQYDAKGRPFNPSTEERKQATRNAQNAVLALVGVVESKNESAQLDETKQRHARKAQEDILQRENDRGEELELVEKFLHGLYSSSRSFAEIVVRELDAAGHGGLGNLITVLLPGLPARLACALAEMLLYGMVAEVMNRGSIELTKRTRKMKRARHIDMAMDVVCEVLFIAIDVALLPLKYHGLAQTLGLAPTWPLLPSWRSFMRTDPSSIHNYIWHPAIDILVLNPITSTAALMLIWTYLTRNQDEEYPIGNQLTNFKYPAVTEPIHAEPPKHLRRDPLGWIFHHGARFRAKTLNCLGWKIVKIPPYLPRASKPLQSNYLPQNAVDRESRSPGPDQTSAVFRSTSLAMHPAKYLGERIDNFLSRLITLGFETMVLRAVASSYLAASVPKTPLASEALRNYYSGEAILPLGRSLASWHEAGFYVSKLGLSLALHTSTEIGIFFALYGLVRWQGTRSFYWGNPRRVNLRDPEAEREVKP</sequence>